<reference evidence="10 11" key="1">
    <citation type="submission" date="2017-05" db="EMBL/GenBank/DDBJ databases">
        <authorList>
            <person name="Song R."/>
            <person name="Chenine A.L."/>
            <person name="Ruprecht R.M."/>
        </authorList>
    </citation>
    <scope>NUCLEOTIDE SEQUENCE [LARGE SCALE GENOMIC DNA]</scope>
    <source>
        <strain evidence="10 11">DSM 26136</strain>
    </source>
</reference>
<dbReference type="PROSITE" id="PS50893">
    <property type="entry name" value="ABC_TRANSPORTER_2"/>
    <property type="match status" value="1"/>
</dbReference>
<keyword evidence="11" id="KW-1185">Reference proteome</keyword>
<keyword evidence="5" id="KW-0067">ATP-binding</keyword>
<sequence length="322" mass="34214">MAAPEGREQGPGRDARAAESQATIGSMVPSPMNSNREHGDTPVIELRDLSYHYPSRPLAPSLDAVNLRIRAGETVALVGPSGAGKSTLFHLLQRFDDPQQGELLLWGQDAREWSLEALREQMAIVPQDATVFSATAADNIRYGRPAASDAEVRAAARAAFADDFLQALPQGYDTHLGEHGVRLSGGQRQRIAIARALLKNAPILLLDEATSALDAESERMVQAALDATVAQRQSPLSGASAERGAGAAPIERDAGAVTGGAAQPPRTTLVIAHRLATVQRADRILVFEHGRVVEQGTHESLLAHGQLYARLAALQFTGLSPA</sequence>
<dbReference type="GO" id="GO:0016887">
    <property type="term" value="F:ATP hydrolysis activity"/>
    <property type="evidence" value="ECO:0007669"/>
    <property type="project" value="InterPro"/>
</dbReference>
<dbReference type="AlphaFoldDB" id="A0A1Y0EU17"/>
<proteinExistence type="predicted"/>
<dbReference type="PROSITE" id="PS00211">
    <property type="entry name" value="ABC_TRANSPORTER_1"/>
    <property type="match status" value="1"/>
</dbReference>
<keyword evidence="4" id="KW-0547">Nucleotide-binding</keyword>
<protein>
    <recommendedName>
        <fullName evidence="9">ABC transporter domain-containing protein</fullName>
    </recommendedName>
</protein>
<evidence type="ECO:0000256" key="8">
    <source>
        <dbReference type="SAM" id="MobiDB-lite"/>
    </source>
</evidence>
<keyword evidence="3" id="KW-0812">Transmembrane</keyword>
<dbReference type="Proteomes" id="UP000196138">
    <property type="component" value="Chromosome"/>
</dbReference>
<comment type="subcellular location">
    <subcellularLocation>
        <location evidence="1">Cell membrane</location>
        <topology evidence="1">Multi-pass membrane protein</topology>
    </subcellularLocation>
</comment>
<dbReference type="GO" id="GO:0005524">
    <property type="term" value="F:ATP binding"/>
    <property type="evidence" value="ECO:0007669"/>
    <property type="project" value="UniProtKB-KW"/>
</dbReference>
<dbReference type="SUPFAM" id="SSF52540">
    <property type="entry name" value="P-loop containing nucleoside triphosphate hydrolases"/>
    <property type="match status" value="2"/>
</dbReference>
<evidence type="ECO:0000313" key="10">
    <source>
        <dbReference type="EMBL" id="ARU06889.1"/>
    </source>
</evidence>
<evidence type="ECO:0000256" key="1">
    <source>
        <dbReference type="ARBA" id="ARBA00004651"/>
    </source>
</evidence>
<dbReference type="KEGG" id="cser:CCO03_14965"/>
<evidence type="ECO:0000256" key="6">
    <source>
        <dbReference type="ARBA" id="ARBA00022989"/>
    </source>
</evidence>
<dbReference type="InterPro" id="IPR027417">
    <property type="entry name" value="P-loop_NTPase"/>
</dbReference>
<dbReference type="PANTHER" id="PTHR24221">
    <property type="entry name" value="ATP-BINDING CASSETTE SUB-FAMILY B"/>
    <property type="match status" value="1"/>
</dbReference>
<dbReference type="Gene3D" id="3.40.50.300">
    <property type="entry name" value="P-loop containing nucleotide triphosphate hydrolases"/>
    <property type="match status" value="2"/>
</dbReference>
<evidence type="ECO:0000256" key="3">
    <source>
        <dbReference type="ARBA" id="ARBA00022692"/>
    </source>
</evidence>
<dbReference type="Pfam" id="PF00005">
    <property type="entry name" value="ABC_tran"/>
    <property type="match status" value="1"/>
</dbReference>
<organism evidence="10 11">
    <name type="scientific">Comamonas serinivorans</name>
    <dbReference type="NCBI Taxonomy" id="1082851"/>
    <lineage>
        <taxon>Bacteria</taxon>
        <taxon>Pseudomonadati</taxon>
        <taxon>Pseudomonadota</taxon>
        <taxon>Betaproteobacteria</taxon>
        <taxon>Burkholderiales</taxon>
        <taxon>Comamonadaceae</taxon>
        <taxon>Comamonas</taxon>
    </lineage>
</organism>
<keyword evidence="7" id="KW-0472">Membrane</keyword>
<dbReference type="PANTHER" id="PTHR24221:SF616">
    <property type="entry name" value="HLYB_MSBA FAMILY ABC TRANSPORTER"/>
    <property type="match status" value="1"/>
</dbReference>
<evidence type="ECO:0000256" key="5">
    <source>
        <dbReference type="ARBA" id="ARBA00022840"/>
    </source>
</evidence>
<dbReference type="Gene3D" id="1.20.1560.10">
    <property type="entry name" value="ABC transporter type 1, transmembrane domain"/>
    <property type="match status" value="1"/>
</dbReference>
<dbReference type="EMBL" id="CP021455">
    <property type="protein sequence ID" value="ARU06889.1"/>
    <property type="molecule type" value="Genomic_DNA"/>
</dbReference>
<evidence type="ECO:0000256" key="4">
    <source>
        <dbReference type="ARBA" id="ARBA00022741"/>
    </source>
</evidence>
<evidence type="ECO:0000256" key="7">
    <source>
        <dbReference type="ARBA" id="ARBA00023136"/>
    </source>
</evidence>
<feature type="domain" description="ABC transporter" evidence="9">
    <location>
        <begin position="44"/>
        <end position="314"/>
    </location>
</feature>
<keyword evidence="6" id="KW-1133">Transmembrane helix</keyword>
<dbReference type="SMART" id="SM00382">
    <property type="entry name" value="AAA"/>
    <property type="match status" value="1"/>
</dbReference>
<dbReference type="InterPro" id="IPR036640">
    <property type="entry name" value="ABC1_TM_sf"/>
</dbReference>
<dbReference type="GO" id="GO:0034040">
    <property type="term" value="F:ATPase-coupled lipid transmembrane transporter activity"/>
    <property type="evidence" value="ECO:0007669"/>
    <property type="project" value="TreeGrafter"/>
</dbReference>
<dbReference type="OrthoDB" id="8554730at2"/>
<evidence type="ECO:0000313" key="11">
    <source>
        <dbReference type="Proteomes" id="UP000196138"/>
    </source>
</evidence>
<feature type="region of interest" description="Disordered" evidence="8">
    <location>
        <begin position="1"/>
        <end position="40"/>
    </location>
</feature>
<evidence type="ECO:0000256" key="2">
    <source>
        <dbReference type="ARBA" id="ARBA00022475"/>
    </source>
</evidence>
<feature type="compositionally biased region" description="Basic and acidic residues" evidence="8">
    <location>
        <begin position="1"/>
        <end position="17"/>
    </location>
</feature>
<dbReference type="InterPro" id="IPR003593">
    <property type="entry name" value="AAA+_ATPase"/>
</dbReference>
<name>A0A1Y0EU17_9BURK</name>
<dbReference type="InterPro" id="IPR039421">
    <property type="entry name" value="Type_1_exporter"/>
</dbReference>
<keyword evidence="2" id="KW-1003">Cell membrane</keyword>
<dbReference type="InterPro" id="IPR017871">
    <property type="entry name" value="ABC_transporter-like_CS"/>
</dbReference>
<dbReference type="InterPro" id="IPR003439">
    <property type="entry name" value="ABC_transporter-like_ATP-bd"/>
</dbReference>
<gene>
    <name evidence="10" type="ORF">CCO03_14965</name>
</gene>
<accession>A0A1Y0EU17</accession>
<dbReference type="GO" id="GO:0005886">
    <property type="term" value="C:plasma membrane"/>
    <property type="evidence" value="ECO:0007669"/>
    <property type="project" value="UniProtKB-SubCell"/>
</dbReference>
<evidence type="ECO:0000259" key="9">
    <source>
        <dbReference type="PROSITE" id="PS50893"/>
    </source>
</evidence>